<reference evidence="3" key="1">
    <citation type="journal article" date="2019" name="Int. J. Syst. Evol. Microbiol.">
        <title>The Global Catalogue of Microorganisms (GCM) 10K type strain sequencing project: providing services to taxonomists for standard genome sequencing and annotation.</title>
        <authorList>
            <consortium name="The Broad Institute Genomics Platform"/>
            <consortium name="The Broad Institute Genome Sequencing Center for Infectious Disease"/>
            <person name="Wu L."/>
            <person name="Ma J."/>
        </authorList>
    </citation>
    <scope>NUCLEOTIDE SEQUENCE [LARGE SCALE GENOMIC DNA]</scope>
    <source>
        <strain evidence="3">NBRC 106396</strain>
    </source>
</reference>
<proteinExistence type="predicted"/>
<gene>
    <name evidence="2" type="ORF">ACFQPF_06760</name>
</gene>
<organism evidence="2 3">
    <name type="scientific">Fictibacillus iocasae</name>
    <dbReference type="NCBI Taxonomy" id="2715437"/>
    <lineage>
        <taxon>Bacteria</taxon>
        <taxon>Bacillati</taxon>
        <taxon>Bacillota</taxon>
        <taxon>Bacilli</taxon>
        <taxon>Bacillales</taxon>
        <taxon>Fictibacillaceae</taxon>
        <taxon>Fictibacillus</taxon>
    </lineage>
</organism>
<protein>
    <submittedName>
        <fullName evidence="2">Uncharacterized protein</fullName>
    </submittedName>
</protein>
<evidence type="ECO:0000256" key="1">
    <source>
        <dbReference type="SAM" id="Phobius"/>
    </source>
</evidence>
<keyword evidence="3" id="KW-1185">Reference proteome</keyword>
<keyword evidence="1" id="KW-0812">Transmembrane</keyword>
<dbReference type="EMBL" id="JBHTCP010000013">
    <property type="protein sequence ID" value="MFC7371370.1"/>
    <property type="molecule type" value="Genomic_DNA"/>
</dbReference>
<dbReference type="Proteomes" id="UP001596549">
    <property type="component" value="Unassembled WGS sequence"/>
</dbReference>
<accession>A0ABW2NPN6</accession>
<comment type="caution">
    <text evidence="2">The sequence shown here is derived from an EMBL/GenBank/DDBJ whole genome shotgun (WGS) entry which is preliminary data.</text>
</comment>
<feature type="transmembrane region" description="Helical" evidence="1">
    <location>
        <begin position="39"/>
        <end position="65"/>
    </location>
</feature>
<evidence type="ECO:0000313" key="3">
    <source>
        <dbReference type="Proteomes" id="UP001596549"/>
    </source>
</evidence>
<evidence type="ECO:0000313" key="2">
    <source>
        <dbReference type="EMBL" id="MFC7371370.1"/>
    </source>
</evidence>
<keyword evidence="1" id="KW-0472">Membrane</keyword>
<name>A0ABW2NPN6_9BACL</name>
<feature type="transmembrane region" description="Helical" evidence="1">
    <location>
        <begin position="77"/>
        <end position="95"/>
    </location>
</feature>
<feature type="transmembrane region" description="Helical" evidence="1">
    <location>
        <begin position="101"/>
        <end position="119"/>
    </location>
</feature>
<keyword evidence="1" id="KW-1133">Transmembrane helix</keyword>
<sequence>MNKNHSPYFTYFYGSSLSFIAFLLIVLLFPLALKDFDDLWFSYFLVTFWGIPFVYVTTLIAYGSYFVVKRFNPSWKLSLHLFISALSIAVLFAIGFSEDSVFSPLLVAIIGGAAAFLLGTKAKKSAGSYVVTLIPVLHLAGVVLVSVIFN</sequence>
<dbReference type="RefSeq" id="WP_379747874.1">
    <property type="nucleotide sequence ID" value="NZ_JBHTCP010000013.1"/>
</dbReference>
<feature type="transmembrane region" description="Helical" evidence="1">
    <location>
        <begin position="126"/>
        <end position="149"/>
    </location>
</feature>
<feature type="transmembrane region" description="Helical" evidence="1">
    <location>
        <begin position="12"/>
        <end position="33"/>
    </location>
</feature>